<dbReference type="Gene3D" id="1.20.58.610">
    <property type="entry name" value="Cdc37, Hsp90 binding domain"/>
    <property type="match status" value="1"/>
</dbReference>
<feature type="region of interest" description="Disordered" evidence="5">
    <location>
        <begin position="255"/>
        <end position="390"/>
    </location>
</feature>
<organism evidence="8 9">
    <name type="scientific">Malurus cyaneus samueli</name>
    <dbReference type="NCBI Taxonomy" id="2593467"/>
    <lineage>
        <taxon>Eukaryota</taxon>
        <taxon>Metazoa</taxon>
        <taxon>Chordata</taxon>
        <taxon>Craniata</taxon>
        <taxon>Vertebrata</taxon>
        <taxon>Euteleostomi</taxon>
        <taxon>Archelosauria</taxon>
        <taxon>Archosauria</taxon>
        <taxon>Dinosauria</taxon>
        <taxon>Saurischia</taxon>
        <taxon>Theropoda</taxon>
        <taxon>Coelurosauria</taxon>
        <taxon>Aves</taxon>
        <taxon>Neognathae</taxon>
        <taxon>Neoaves</taxon>
        <taxon>Telluraves</taxon>
        <taxon>Australaves</taxon>
        <taxon>Passeriformes</taxon>
        <taxon>Meliphagoidea</taxon>
        <taxon>Maluridae</taxon>
        <taxon>Malurus</taxon>
    </lineage>
</organism>
<feature type="compositionally biased region" description="Low complexity" evidence="5">
    <location>
        <begin position="277"/>
        <end position="290"/>
    </location>
</feature>
<keyword evidence="3" id="KW-0963">Cytoplasm</keyword>
<sequence>MKELELAEPESGKGELEKLQAEAQQLKNEEKSWENKLEELRKKEKNMPWNVDTLSKDGFSKSVFNVKPEEKEETEEQKEKKHKTFVERYEKQIKHFGMLRRWDDSQKYLSDNPHLVCEETANYLVIWCIDLEVEEKHALMEQVAHQTIVMQFILELAKSLKVDPRACFRQFFTKIKPTQYLEGSGDWSVQERVRGRARARVEKALREYEEEERQKRLGPGGLDPVDVYESLPPELQKCFDVKDVQMLQDTISKMDPTVSFHPKNPLGGIPKNLRRVPNPSGGSPNPLGGSQTPRGDPQNPWEGPKPLGGIPKIPEEGPKPLGASPKSLQSDPQEGPKPLGGIPKSLRRVPNPGGSQIPWEGPNTSWGHKSLGRSPNLLRGPNPQGSPKPL</sequence>
<dbReference type="PANTHER" id="PTHR12800">
    <property type="entry name" value="CDC37-RELATED"/>
    <property type="match status" value="1"/>
</dbReference>
<feature type="coiled-coil region" evidence="4">
    <location>
        <begin position="16"/>
        <end position="46"/>
    </location>
</feature>
<dbReference type="GO" id="GO:0051087">
    <property type="term" value="F:protein-folding chaperone binding"/>
    <property type="evidence" value="ECO:0007669"/>
    <property type="project" value="TreeGrafter"/>
</dbReference>
<evidence type="ECO:0000256" key="5">
    <source>
        <dbReference type="SAM" id="MobiDB-lite"/>
    </source>
</evidence>
<accession>A0A8C5TJP0</accession>
<evidence type="ECO:0000259" key="7">
    <source>
        <dbReference type="SMART" id="SM01070"/>
    </source>
</evidence>
<feature type="domain" description="Cdc37 C-terminal" evidence="6">
    <location>
        <begin position="216"/>
        <end position="275"/>
    </location>
</feature>
<dbReference type="GO" id="GO:0031072">
    <property type="term" value="F:heat shock protein binding"/>
    <property type="evidence" value="ECO:0007669"/>
    <property type="project" value="TreeGrafter"/>
</dbReference>
<dbReference type="GO" id="GO:0006457">
    <property type="term" value="P:protein folding"/>
    <property type="evidence" value="ECO:0007669"/>
    <property type="project" value="TreeGrafter"/>
</dbReference>
<protein>
    <submittedName>
        <fullName evidence="8">Cell division cycle 37, HSP90 cochaperone</fullName>
    </submittedName>
</protein>
<dbReference type="Gene3D" id="6.10.140.250">
    <property type="match status" value="1"/>
</dbReference>
<dbReference type="SUPFAM" id="SSF101391">
    <property type="entry name" value="Hsp90 co-chaperone CDC37"/>
    <property type="match status" value="1"/>
</dbReference>
<evidence type="ECO:0000256" key="4">
    <source>
        <dbReference type="SAM" id="Coils"/>
    </source>
</evidence>
<dbReference type="InterPro" id="IPR013873">
    <property type="entry name" value="Cdc37_C"/>
</dbReference>
<evidence type="ECO:0000313" key="8">
    <source>
        <dbReference type="Ensembl" id="ENSMCSP00000007415.1"/>
    </source>
</evidence>
<dbReference type="Ensembl" id="ENSMCST00000007593.1">
    <property type="protein sequence ID" value="ENSMCSP00000007415.1"/>
    <property type="gene ID" value="ENSMCSG00000005314.1"/>
</dbReference>
<evidence type="ECO:0000259" key="6">
    <source>
        <dbReference type="SMART" id="SM01069"/>
    </source>
</evidence>
<proteinExistence type="inferred from homology"/>
<name>A0A8C5TJP0_9PASS</name>
<evidence type="ECO:0000313" key="9">
    <source>
        <dbReference type="Proteomes" id="UP000694560"/>
    </source>
</evidence>
<keyword evidence="9" id="KW-1185">Reference proteome</keyword>
<dbReference type="SMART" id="SM01069">
    <property type="entry name" value="CDC37_C"/>
    <property type="match status" value="1"/>
</dbReference>
<comment type="similarity">
    <text evidence="2">Belongs to the CDC37 family.</text>
</comment>
<dbReference type="Pfam" id="PF08564">
    <property type="entry name" value="CDC37_C"/>
    <property type="match status" value="1"/>
</dbReference>
<dbReference type="InterPro" id="IPR004918">
    <property type="entry name" value="Cdc37"/>
</dbReference>
<feature type="region of interest" description="Disordered" evidence="5">
    <location>
        <begin position="207"/>
        <end position="226"/>
    </location>
</feature>
<dbReference type="InterPro" id="IPR013874">
    <property type="entry name" value="Cdc37_Hsp90-bd"/>
</dbReference>
<dbReference type="OrthoDB" id="440202at2759"/>
<dbReference type="GO" id="GO:0051082">
    <property type="term" value="F:unfolded protein binding"/>
    <property type="evidence" value="ECO:0007669"/>
    <property type="project" value="TreeGrafter"/>
</dbReference>
<dbReference type="Pfam" id="PF08565">
    <property type="entry name" value="CDC37_M"/>
    <property type="match status" value="1"/>
</dbReference>
<dbReference type="AlphaFoldDB" id="A0A8C5TJP0"/>
<evidence type="ECO:0000256" key="1">
    <source>
        <dbReference type="ARBA" id="ARBA00004496"/>
    </source>
</evidence>
<evidence type="ECO:0000256" key="3">
    <source>
        <dbReference type="ARBA" id="ARBA00022490"/>
    </source>
</evidence>
<dbReference type="SMART" id="SM01070">
    <property type="entry name" value="CDC37_M"/>
    <property type="match status" value="1"/>
</dbReference>
<dbReference type="FunFam" id="1.20.58.610:FF:000001">
    <property type="entry name" value="Hsp90 co-chaperone Cdc37-like 1"/>
    <property type="match status" value="1"/>
</dbReference>
<dbReference type="PANTHER" id="PTHR12800:SF3">
    <property type="entry name" value="HSP90 CO-CHAPERONE CDC37"/>
    <property type="match status" value="1"/>
</dbReference>
<dbReference type="Proteomes" id="UP000694560">
    <property type="component" value="Unplaced"/>
</dbReference>
<reference evidence="8" key="1">
    <citation type="submission" date="2025-08" db="UniProtKB">
        <authorList>
            <consortium name="Ensembl"/>
        </authorList>
    </citation>
    <scope>IDENTIFICATION</scope>
</reference>
<keyword evidence="4" id="KW-0175">Coiled coil</keyword>
<reference evidence="8" key="2">
    <citation type="submission" date="2025-09" db="UniProtKB">
        <authorList>
            <consortium name="Ensembl"/>
        </authorList>
    </citation>
    <scope>IDENTIFICATION</scope>
</reference>
<dbReference type="GO" id="GO:0050821">
    <property type="term" value="P:protein stabilization"/>
    <property type="evidence" value="ECO:0007669"/>
    <property type="project" value="TreeGrafter"/>
</dbReference>
<evidence type="ECO:0000256" key="2">
    <source>
        <dbReference type="ARBA" id="ARBA00006222"/>
    </source>
</evidence>
<comment type="subcellular location">
    <subcellularLocation>
        <location evidence="1">Cytoplasm</location>
    </subcellularLocation>
</comment>
<dbReference type="GO" id="GO:0005737">
    <property type="term" value="C:cytoplasm"/>
    <property type="evidence" value="ECO:0007669"/>
    <property type="project" value="UniProtKB-SubCell"/>
</dbReference>
<dbReference type="InterPro" id="IPR038189">
    <property type="entry name" value="Cdc37_Hsp90-bd_sf"/>
</dbReference>
<feature type="domain" description="Cdc37 Hsp90 binding" evidence="7">
    <location>
        <begin position="55"/>
        <end position="212"/>
    </location>
</feature>